<comment type="caution">
    <text evidence="8">The sequence shown here is derived from an EMBL/GenBank/DDBJ whole genome shotgun (WGS) entry which is preliminary data.</text>
</comment>
<keyword evidence="5" id="KW-0460">Magnesium</keyword>
<keyword evidence="6" id="KW-0464">Manganese</keyword>
<comment type="cofactor">
    <cofactor evidence="1">
        <name>Mn(2+)</name>
        <dbReference type="ChEBI" id="CHEBI:29035"/>
    </cofactor>
</comment>
<proteinExistence type="predicted"/>
<dbReference type="InterPro" id="IPR015797">
    <property type="entry name" value="NUDIX_hydrolase-like_dom_sf"/>
</dbReference>
<dbReference type="Proteomes" id="UP000676325">
    <property type="component" value="Unassembled WGS sequence"/>
</dbReference>
<dbReference type="PANTHER" id="PTHR12318:SF0">
    <property type="entry name" value="ACYL-COENZYME A DIPHOSPHATASE NUDT19"/>
    <property type="match status" value="1"/>
</dbReference>
<evidence type="ECO:0000256" key="4">
    <source>
        <dbReference type="ARBA" id="ARBA00022801"/>
    </source>
</evidence>
<dbReference type="InterPro" id="IPR039121">
    <property type="entry name" value="NUDT19"/>
</dbReference>
<dbReference type="RefSeq" id="WP_212517616.1">
    <property type="nucleotide sequence ID" value="NZ_JAGSOH010000017.1"/>
</dbReference>
<dbReference type="PROSITE" id="PS51462">
    <property type="entry name" value="NUDIX"/>
    <property type="match status" value="1"/>
</dbReference>
<evidence type="ECO:0000313" key="9">
    <source>
        <dbReference type="Proteomes" id="UP000676325"/>
    </source>
</evidence>
<comment type="cofactor">
    <cofactor evidence="2">
        <name>Mg(2+)</name>
        <dbReference type="ChEBI" id="CHEBI:18420"/>
    </cofactor>
</comment>
<protein>
    <submittedName>
        <fullName evidence="8">NUDIX domain-containing protein</fullName>
    </submittedName>
</protein>
<evidence type="ECO:0000313" key="8">
    <source>
        <dbReference type="EMBL" id="MBR7826467.1"/>
    </source>
</evidence>
<gene>
    <name evidence="8" type="ORF">KDK95_09150</name>
</gene>
<dbReference type="PANTHER" id="PTHR12318">
    <property type="entry name" value="TESTOSTERONE-REGULATED PROTEIN RP2"/>
    <property type="match status" value="1"/>
</dbReference>
<evidence type="ECO:0000256" key="5">
    <source>
        <dbReference type="ARBA" id="ARBA00022842"/>
    </source>
</evidence>
<evidence type="ECO:0000259" key="7">
    <source>
        <dbReference type="PROSITE" id="PS51462"/>
    </source>
</evidence>
<evidence type="ECO:0000256" key="1">
    <source>
        <dbReference type="ARBA" id="ARBA00001936"/>
    </source>
</evidence>
<dbReference type="GO" id="GO:0046872">
    <property type="term" value="F:metal ion binding"/>
    <property type="evidence" value="ECO:0007669"/>
    <property type="project" value="UniProtKB-KW"/>
</dbReference>
<evidence type="ECO:0000256" key="3">
    <source>
        <dbReference type="ARBA" id="ARBA00022723"/>
    </source>
</evidence>
<dbReference type="InterPro" id="IPR000086">
    <property type="entry name" value="NUDIX_hydrolase_dom"/>
</dbReference>
<organism evidence="8 9">
    <name type="scientific">Actinospica acidithermotolerans</name>
    <dbReference type="NCBI Taxonomy" id="2828514"/>
    <lineage>
        <taxon>Bacteria</taxon>
        <taxon>Bacillati</taxon>
        <taxon>Actinomycetota</taxon>
        <taxon>Actinomycetes</taxon>
        <taxon>Catenulisporales</taxon>
        <taxon>Actinospicaceae</taxon>
        <taxon>Actinospica</taxon>
    </lineage>
</organism>
<dbReference type="CDD" id="cd18870">
    <property type="entry name" value="NUDIX_AcylCoAdiphos_Nudt19"/>
    <property type="match status" value="1"/>
</dbReference>
<dbReference type="GO" id="GO:0016818">
    <property type="term" value="F:hydrolase activity, acting on acid anhydrides, in phosphorus-containing anhydrides"/>
    <property type="evidence" value="ECO:0007669"/>
    <property type="project" value="InterPro"/>
</dbReference>
<feature type="domain" description="Nudix hydrolase" evidence="7">
    <location>
        <begin position="28"/>
        <end position="236"/>
    </location>
</feature>
<name>A0A941II69_9ACTN</name>
<dbReference type="AlphaFoldDB" id="A0A941II69"/>
<keyword evidence="3" id="KW-0479">Metal-binding</keyword>
<reference evidence="8" key="1">
    <citation type="submission" date="2021-04" db="EMBL/GenBank/DDBJ databases">
        <title>Genome based classification of Actinospica acidithermotolerans sp. nov., an actinobacterium isolated from an Indonesian hot spring.</title>
        <authorList>
            <person name="Kusuma A.B."/>
            <person name="Putra K.E."/>
            <person name="Nafisah S."/>
            <person name="Loh J."/>
            <person name="Nouioui I."/>
            <person name="Goodfellow M."/>
        </authorList>
    </citation>
    <scope>NUCLEOTIDE SEQUENCE</scope>
    <source>
        <strain evidence="8">MGRD01-02</strain>
    </source>
</reference>
<keyword evidence="9" id="KW-1185">Reference proteome</keyword>
<accession>A0A941II69</accession>
<sequence length="283" mass="30223">MGSADFPALPEWSDRIAEFLAGRLTPEPARLAATVVLLRPPADGASGAPEIYLLKRATTMSFAGGRYAFPGGRVDPRDSDASVAWAGPSAEEWGARFGCSAADARALVCAAVRELFEETGVLFAGPSPTSVVESTADDEWEADRRALETRELSLSELLTRRSLVLRTDLLGAWSRWVTPEFEPRRYDTAFFVASLPPGQHARDVSGEADTTVWTSAAQAIADHAAGTVSMLPPTITTLRQLAAFPSAAAALAAAPDRSLMPIIAGVEQRPDGFWLVWPIDLTG</sequence>
<dbReference type="SUPFAM" id="SSF55811">
    <property type="entry name" value="Nudix"/>
    <property type="match status" value="1"/>
</dbReference>
<evidence type="ECO:0000256" key="2">
    <source>
        <dbReference type="ARBA" id="ARBA00001946"/>
    </source>
</evidence>
<evidence type="ECO:0000256" key="6">
    <source>
        <dbReference type="ARBA" id="ARBA00023211"/>
    </source>
</evidence>
<keyword evidence="4" id="KW-0378">Hydrolase</keyword>
<dbReference type="Gene3D" id="3.90.79.10">
    <property type="entry name" value="Nucleoside Triphosphate Pyrophosphohydrolase"/>
    <property type="match status" value="1"/>
</dbReference>
<dbReference type="EMBL" id="JAGSOH010000017">
    <property type="protein sequence ID" value="MBR7826467.1"/>
    <property type="molecule type" value="Genomic_DNA"/>
</dbReference>